<keyword evidence="5" id="KW-0408">Iron</keyword>
<dbReference type="NCBIfam" id="TIGR02011">
    <property type="entry name" value="IscA"/>
    <property type="match status" value="1"/>
</dbReference>
<evidence type="ECO:0000256" key="4">
    <source>
        <dbReference type="ARBA" id="ARBA00022723"/>
    </source>
</evidence>
<dbReference type="EMBL" id="BSSU01000010">
    <property type="protein sequence ID" value="GLX82758.1"/>
    <property type="molecule type" value="Genomic_DNA"/>
</dbReference>
<dbReference type="PROSITE" id="PS01152">
    <property type="entry name" value="HESB"/>
    <property type="match status" value="1"/>
</dbReference>
<name>A0ABQ6H3L3_9GAMM</name>
<dbReference type="PANTHER" id="PTHR10072">
    <property type="entry name" value="IRON-SULFUR CLUSTER ASSEMBLY PROTEIN"/>
    <property type="match status" value="1"/>
</dbReference>
<reference evidence="8 9" key="1">
    <citation type="submission" date="2023-03" db="EMBL/GenBank/DDBJ databases">
        <title>Draft genome sequence of Thalassotalea eurytherma JCM 18482T.</title>
        <authorList>
            <person name="Sawabe T."/>
        </authorList>
    </citation>
    <scope>NUCLEOTIDE SEQUENCE [LARGE SCALE GENOMIC DNA]</scope>
    <source>
        <strain evidence="8 9">JCM 18482</strain>
    </source>
</reference>
<comment type="caution">
    <text evidence="8">The sequence shown here is derived from an EMBL/GenBank/DDBJ whole genome shotgun (WGS) entry which is preliminary data.</text>
</comment>
<dbReference type="InterPro" id="IPR011302">
    <property type="entry name" value="IscA_proteobact"/>
</dbReference>
<comment type="similarity">
    <text evidence="2">Belongs to the HesB/IscA family.</text>
</comment>
<evidence type="ECO:0000256" key="2">
    <source>
        <dbReference type="ARBA" id="ARBA00006718"/>
    </source>
</evidence>
<dbReference type="InterPro" id="IPR017870">
    <property type="entry name" value="FeS_cluster_insertion_CS"/>
</dbReference>
<gene>
    <name evidence="8" type="primary">iscA</name>
    <name evidence="8" type="ORF">theurythT_22100</name>
</gene>
<protein>
    <recommendedName>
        <fullName evidence="3">Iron-binding protein IscA</fullName>
    </recommendedName>
    <alternativeName>
        <fullName evidence="6">Iron-sulfur cluster assembly protein</fullName>
    </alternativeName>
</protein>
<keyword evidence="9" id="KW-1185">Reference proteome</keyword>
<dbReference type="NCBIfam" id="TIGR00049">
    <property type="entry name" value="iron-sulfur cluster assembly accessory protein"/>
    <property type="match status" value="1"/>
</dbReference>
<dbReference type="Proteomes" id="UP001157133">
    <property type="component" value="Unassembled WGS sequence"/>
</dbReference>
<evidence type="ECO:0000256" key="3">
    <source>
        <dbReference type="ARBA" id="ARBA00014591"/>
    </source>
</evidence>
<evidence type="ECO:0000313" key="9">
    <source>
        <dbReference type="Proteomes" id="UP001157133"/>
    </source>
</evidence>
<dbReference type="InterPro" id="IPR000361">
    <property type="entry name" value="ATAP_core_dom"/>
</dbReference>
<dbReference type="Pfam" id="PF01521">
    <property type="entry name" value="Fe-S_biosyn"/>
    <property type="match status" value="1"/>
</dbReference>
<organism evidence="8 9">
    <name type="scientific">Thalassotalea eurytherma</name>
    <dbReference type="NCBI Taxonomy" id="1144278"/>
    <lineage>
        <taxon>Bacteria</taxon>
        <taxon>Pseudomonadati</taxon>
        <taxon>Pseudomonadota</taxon>
        <taxon>Gammaproteobacteria</taxon>
        <taxon>Alteromonadales</taxon>
        <taxon>Colwelliaceae</taxon>
        <taxon>Thalassotalea</taxon>
    </lineage>
</organism>
<evidence type="ECO:0000256" key="5">
    <source>
        <dbReference type="ARBA" id="ARBA00023004"/>
    </source>
</evidence>
<dbReference type="SUPFAM" id="SSF89360">
    <property type="entry name" value="HesB-like domain"/>
    <property type="match status" value="1"/>
</dbReference>
<evidence type="ECO:0000256" key="6">
    <source>
        <dbReference type="ARBA" id="ARBA00032050"/>
    </source>
</evidence>
<keyword evidence="4" id="KW-0479">Metal-binding</keyword>
<evidence type="ECO:0000313" key="8">
    <source>
        <dbReference type="EMBL" id="GLX82758.1"/>
    </source>
</evidence>
<evidence type="ECO:0000256" key="1">
    <source>
        <dbReference type="ARBA" id="ARBA00001962"/>
    </source>
</evidence>
<comment type="cofactor">
    <cofactor evidence="1">
        <name>Fe cation</name>
        <dbReference type="ChEBI" id="CHEBI:24875"/>
    </cofactor>
</comment>
<dbReference type="InterPro" id="IPR035903">
    <property type="entry name" value="HesB-like_dom_sf"/>
</dbReference>
<dbReference type="PANTHER" id="PTHR10072:SF41">
    <property type="entry name" value="IRON-SULFUR CLUSTER ASSEMBLY 1 HOMOLOG, MITOCHONDRIAL"/>
    <property type="match status" value="1"/>
</dbReference>
<dbReference type="Gene3D" id="2.60.300.12">
    <property type="entry name" value="HesB-like domain"/>
    <property type="match status" value="1"/>
</dbReference>
<dbReference type="InterPro" id="IPR016092">
    <property type="entry name" value="ATAP"/>
</dbReference>
<proteinExistence type="inferred from homology"/>
<dbReference type="RefSeq" id="WP_284208132.1">
    <property type="nucleotide sequence ID" value="NZ_BSSU01000010.1"/>
</dbReference>
<dbReference type="InterPro" id="IPR050322">
    <property type="entry name" value="Fe-S_cluster_asmbl/transfer"/>
</dbReference>
<accession>A0ABQ6H3L3</accession>
<feature type="domain" description="Core" evidence="7">
    <location>
        <begin position="1"/>
        <end position="103"/>
    </location>
</feature>
<evidence type="ECO:0000259" key="7">
    <source>
        <dbReference type="Pfam" id="PF01521"/>
    </source>
</evidence>
<sequence length="107" mass="11505">MAVTMTPAAAERVQTFMTNRGKGLGLRLGIKTTGCSGLAYVLEFVDDLNEDDELFTIDGVNIIIDAKSLVYLSGTELDFVKEGLNEGFKFTNPNAKGECGCGESFNV</sequence>